<dbReference type="InterPro" id="IPR018719">
    <property type="entry name" value="DUF2243_membrane"/>
</dbReference>
<keyword evidence="1" id="KW-0472">Membrane</keyword>
<evidence type="ECO:0008006" key="4">
    <source>
        <dbReference type="Google" id="ProtNLM"/>
    </source>
</evidence>
<name>A0A1V2ERD9_9SPHN</name>
<keyword evidence="3" id="KW-1185">Reference proteome</keyword>
<sequence>MQRGSWVGWAIGLGVALGGFFDGILLHQILQWHHLLSLVPGVESLREQVLWDGYFHALMYVIAAVALWALWRRRAQMAGAARPMTGALLIGFGLWHVIDALLSHWLLGIHRIRVDSPDPLAWDLLWLAVFGLVPIAIGWWLLRAHRSATGAGRGAMTTLLAVATLTGGAALWSLRTPEDQRFTTIVFAPGTEPREIMNALVAQQAAIVWAEPSLSVVVVDVPAAQRMSFYRHGALLVSGAGVPAGCFNWTRV</sequence>
<dbReference type="AlphaFoldDB" id="A0A1V2ERD9"/>
<protein>
    <recommendedName>
        <fullName evidence="4">DUF2243 domain-containing protein</fullName>
    </recommendedName>
</protein>
<dbReference type="Pfam" id="PF10002">
    <property type="entry name" value="DUF2243"/>
    <property type="match status" value="1"/>
</dbReference>
<dbReference type="RefSeq" id="WP_076745419.1">
    <property type="nucleotide sequence ID" value="NZ_MPSB01000015.1"/>
</dbReference>
<feature type="transmembrane region" description="Helical" evidence="1">
    <location>
        <begin position="154"/>
        <end position="174"/>
    </location>
</feature>
<keyword evidence="1" id="KW-1133">Transmembrane helix</keyword>
<dbReference type="Proteomes" id="UP000188729">
    <property type="component" value="Unassembled WGS sequence"/>
</dbReference>
<gene>
    <name evidence="2" type="ORF">SPHI_26520</name>
</gene>
<feature type="transmembrane region" description="Helical" evidence="1">
    <location>
        <begin position="7"/>
        <end position="30"/>
    </location>
</feature>
<comment type="caution">
    <text evidence="2">The sequence shown here is derived from an EMBL/GenBank/DDBJ whole genome shotgun (WGS) entry which is preliminary data.</text>
</comment>
<keyword evidence="1" id="KW-0812">Transmembrane</keyword>
<proteinExistence type="predicted"/>
<organism evidence="2 3">
    <name type="scientific">Sphingomonas jeddahensis</name>
    <dbReference type="NCBI Taxonomy" id="1915074"/>
    <lineage>
        <taxon>Bacteria</taxon>
        <taxon>Pseudomonadati</taxon>
        <taxon>Pseudomonadota</taxon>
        <taxon>Alphaproteobacteria</taxon>
        <taxon>Sphingomonadales</taxon>
        <taxon>Sphingomonadaceae</taxon>
        <taxon>Sphingomonas</taxon>
    </lineage>
</organism>
<feature type="transmembrane region" description="Helical" evidence="1">
    <location>
        <begin position="83"/>
        <end position="104"/>
    </location>
</feature>
<feature type="transmembrane region" description="Helical" evidence="1">
    <location>
        <begin position="124"/>
        <end position="142"/>
    </location>
</feature>
<dbReference type="EMBL" id="MPSB01000015">
    <property type="protein sequence ID" value="ONF95113.1"/>
    <property type="molecule type" value="Genomic_DNA"/>
</dbReference>
<dbReference type="OrthoDB" id="5190099at2"/>
<evidence type="ECO:0000313" key="3">
    <source>
        <dbReference type="Proteomes" id="UP000188729"/>
    </source>
</evidence>
<reference evidence="2 3" key="1">
    <citation type="submission" date="2016-11" db="EMBL/GenBank/DDBJ databases">
        <title>Genome sequence of Sphingomonas jeddahensis G39.</title>
        <authorList>
            <person name="Poehlein A."/>
            <person name="Wuebbeler J.H."/>
            <person name="Steinbuechel A."/>
            <person name="Daniel R."/>
        </authorList>
    </citation>
    <scope>NUCLEOTIDE SEQUENCE [LARGE SCALE GENOMIC DNA]</scope>
    <source>
        <strain evidence="2 3">G39</strain>
    </source>
</reference>
<accession>A0A1V2ERD9</accession>
<evidence type="ECO:0000313" key="2">
    <source>
        <dbReference type="EMBL" id="ONF95113.1"/>
    </source>
</evidence>
<evidence type="ECO:0000256" key="1">
    <source>
        <dbReference type="SAM" id="Phobius"/>
    </source>
</evidence>
<feature type="transmembrane region" description="Helical" evidence="1">
    <location>
        <begin position="53"/>
        <end position="71"/>
    </location>
</feature>
<dbReference type="STRING" id="1915074.SPHI_26520"/>